<feature type="transmembrane region" description="Helical" evidence="14">
    <location>
        <begin position="16"/>
        <end position="33"/>
    </location>
</feature>
<dbReference type="GO" id="GO:0046677">
    <property type="term" value="P:response to antibiotic"/>
    <property type="evidence" value="ECO:0007669"/>
    <property type="project" value="UniProtKB-KW"/>
</dbReference>
<feature type="transmembrane region" description="Helical" evidence="14">
    <location>
        <begin position="163"/>
        <end position="182"/>
    </location>
</feature>
<keyword evidence="11" id="KW-0046">Antibiotic resistance</keyword>
<feature type="transmembrane region" description="Helical" evidence="14">
    <location>
        <begin position="93"/>
        <end position="113"/>
    </location>
</feature>
<evidence type="ECO:0000259" key="15">
    <source>
        <dbReference type="Pfam" id="PF09924"/>
    </source>
</evidence>
<dbReference type="InterPro" id="IPR022791">
    <property type="entry name" value="L-PG_synthase/AglD"/>
</dbReference>
<dbReference type="EC" id="2.3.2.3" evidence="3"/>
<feature type="transmembrane region" description="Helical" evidence="14">
    <location>
        <begin position="256"/>
        <end position="275"/>
    </location>
</feature>
<evidence type="ECO:0000256" key="12">
    <source>
        <dbReference type="ARBA" id="ARBA00031899"/>
    </source>
</evidence>
<feature type="transmembrane region" description="Helical" evidence="14">
    <location>
        <begin position="54"/>
        <end position="73"/>
    </location>
</feature>
<evidence type="ECO:0000256" key="6">
    <source>
        <dbReference type="ARBA" id="ARBA00022679"/>
    </source>
</evidence>
<feature type="transmembrane region" description="Helical" evidence="14">
    <location>
        <begin position="134"/>
        <end position="157"/>
    </location>
</feature>
<comment type="subcellular location">
    <subcellularLocation>
        <location evidence="1">Cell membrane</location>
        <topology evidence="1">Multi-pass membrane protein</topology>
    </subcellularLocation>
</comment>
<keyword evidence="5" id="KW-1003">Cell membrane</keyword>
<comment type="similarity">
    <text evidence="2">Belongs to the LPG synthase family.</text>
</comment>
<keyword evidence="6" id="KW-0808">Transferase</keyword>
<dbReference type="OrthoDB" id="145485at2"/>
<dbReference type="SUPFAM" id="SSF55729">
    <property type="entry name" value="Acyl-CoA N-acyltransferases (Nat)"/>
    <property type="match status" value="1"/>
</dbReference>
<evidence type="ECO:0000256" key="8">
    <source>
        <dbReference type="ARBA" id="ARBA00022989"/>
    </source>
</evidence>
<feature type="transmembrane region" description="Helical" evidence="14">
    <location>
        <begin position="396"/>
        <end position="415"/>
    </location>
</feature>
<dbReference type="InterPro" id="IPR051211">
    <property type="entry name" value="PG_lysyltransferase"/>
</dbReference>
<evidence type="ECO:0000256" key="5">
    <source>
        <dbReference type="ARBA" id="ARBA00022475"/>
    </source>
</evidence>
<dbReference type="GO" id="GO:0005886">
    <property type="term" value="C:plasma membrane"/>
    <property type="evidence" value="ECO:0007669"/>
    <property type="project" value="UniProtKB-SubCell"/>
</dbReference>
<evidence type="ECO:0000256" key="1">
    <source>
        <dbReference type="ARBA" id="ARBA00004651"/>
    </source>
</evidence>
<evidence type="ECO:0000313" key="16">
    <source>
        <dbReference type="EMBL" id="ANE49198.1"/>
    </source>
</evidence>
<dbReference type="GO" id="GO:0050071">
    <property type="term" value="F:phosphatidylglycerol lysyltransferase activity"/>
    <property type="evidence" value="ECO:0007669"/>
    <property type="project" value="UniProtKB-EC"/>
</dbReference>
<evidence type="ECO:0000256" key="7">
    <source>
        <dbReference type="ARBA" id="ARBA00022692"/>
    </source>
</evidence>
<dbReference type="PANTHER" id="PTHR34697:SF2">
    <property type="entry name" value="PHOSPHATIDYLGLYCEROL LYSYLTRANSFERASE"/>
    <property type="match status" value="1"/>
</dbReference>
<feature type="transmembrane region" description="Helical" evidence="14">
    <location>
        <begin position="222"/>
        <end position="244"/>
    </location>
</feature>
<evidence type="ECO:0000256" key="14">
    <source>
        <dbReference type="SAM" id="Phobius"/>
    </source>
</evidence>
<dbReference type="InterPro" id="IPR024320">
    <property type="entry name" value="LPG_synthase_C"/>
</dbReference>
<evidence type="ECO:0000256" key="3">
    <source>
        <dbReference type="ARBA" id="ARBA00012014"/>
    </source>
</evidence>
<keyword evidence="7 14" id="KW-0812">Transmembrane</keyword>
<feature type="transmembrane region" description="Helical" evidence="14">
    <location>
        <begin position="325"/>
        <end position="347"/>
    </location>
</feature>
<feature type="transmembrane region" description="Helical" evidence="14">
    <location>
        <begin position="367"/>
        <end position="389"/>
    </location>
</feature>
<gene>
    <name evidence="16" type="ORF">SY85_00440</name>
</gene>
<sequence length="862" mass="98170">MGSATTFIKSFPVQRYWKQMLAILMLLLAVIFFRSERNELLAIGPHILRADPKWLAIAFVITLIFFLFEGGIYKQSFASVGLRLPLVDAVNLFLKRNFISVFLPAGGVSSLAYSPSQIRKAGFTKTQVHQASGLFSFIGLLTVVLVGIPIIITAAFYSNTFSYAWLGLLLLLSSLMLLFLLVKTIRNRGSLFSWVNNKWPAISAVTYQLFDTEINRWAFWKAVVFSVGVELCGILHIYIVMKALGLSNTTLLEASVAYIMSVLMMIVSPFLRGLGAVELSMVLVLEKFGCTPAQALSITILYRVFEFWLPLLFGLLAFAWKGKNLFLRIAPVMLIVSLGLVNIISAITPPIHSRLRLLHEYLPLTTIHASNLLVLLVGVSLLLTAAFLLKGLRSAWIMALGFTLFSLVGHLTKALDYEETILAAFTALSLLLTTSQYRVRSSTQWMRRGLTIALINFFTISILTFVSFYFIDKRHFGIDFTWQQSIVHTIKCFLLVEDQTLHPVTRFGHEFIWLIRALGFLTWSFFIISLFYTSISKKELSKAQNKQKATFLLNQFGHSPIDYFKLYKDKLYFFSDLHDAFLAYRIARGFAIVLEEPVCSDENKVDVLHEFDLHCRKMGLKTAFYRVDEDSIRWFKQLNKQMLMIGQEAILDINNFTLEGSDKKSLRNGLNGLQKKGYSTHIYQAPHSSAFIKKLREVSDEWLSKFQKQELVFSQGMFDEKELLQQDILALENNEHQLIAFLNVIPDYVEGECTYDLIRKTGDAPGAAMDALIIKLIEYAKARDMSYLNLGLVPLAGIAQPQNTAERIIKLAADKLKRYQHYKGLREFKEKYANLWENKYLVYDNDFDLLQLPIAINAVMKP</sequence>
<dbReference type="STRING" id="1492898.SY85_00440"/>
<dbReference type="Proteomes" id="UP000077177">
    <property type="component" value="Chromosome"/>
</dbReference>
<dbReference type="RefSeq" id="WP_066401268.1">
    <property type="nucleotide sequence ID" value="NZ_CP011390.1"/>
</dbReference>
<protein>
    <recommendedName>
        <fullName evidence="4">Phosphatidylglycerol lysyltransferase</fullName>
        <ecNumber evidence="3">2.3.2.3</ecNumber>
    </recommendedName>
    <alternativeName>
        <fullName evidence="12">Lysylphosphatidylglycerol synthase</fullName>
    </alternativeName>
</protein>
<keyword evidence="10 14" id="KW-0472">Membrane</keyword>
<evidence type="ECO:0000256" key="9">
    <source>
        <dbReference type="ARBA" id="ARBA00023098"/>
    </source>
</evidence>
<dbReference type="Pfam" id="PF09924">
    <property type="entry name" value="LPG_synthase_C"/>
    <property type="match status" value="1"/>
</dbReference>
<comment type="catalytic activity">
    <reaction evidence="13">
        <text>L-lysyl-tRNA(Lys) + a 1,2-diacyl-sn-glycero-3-phospho-(1'-sn-glycerol) = a 1,2-diacyl-sn-glycero-3-phospho-1'-(3'-O-L-lysyl)-sn-glycerol + tRNA(Lys)</text>
        <dbReference type="Rhea" id="RHEA:10668"/>
        <dbReference type="Rhea" id="RHEA-COMP:9696"/>
        <dbReference type="Rhea" id="RHEA-COMP:9697"/>
        <dbReference type="ChEBI" id="CHEBI:64716"/>
        <dbReference type="ChEBI" id="CHEBI:75792"/>
        <dbReference type="ChEBI" id="CHEBI:78442"/>
        <dbReference type="ChEBI" id="CHEBI:78529"/>
        <dbReference type="EC" id="2.3.2.3"/>
    </reaction>
</comment>
<evidence type="ECO:0000313" key="17">
    <source>
        <dbReference type="Proteomes" id="UP000077177"/>
    </source>
</evidence>
<name>A0A172TQ88_9BACT</name>
<reference evidence="17" key="1">
    <citation type="submission" date="2015-01" db="EMBL/GenBank/DDBJ databases">
        <title>Flavisolibacter sp./LCS9/ whole genome sequencing.</title>
        <authorList>
            <person name="Kim M.K."/>
            <person name="Srinivasan S."/>
            <person name="Lee J.-J."/>
        </authorList>
    </citation>
    <scope>NUCLEOTIDE SEQUENCE [LARGE SCALE GENOMIC DNA]</scope>
    <source>
        <strain evidence="17">LCS9</strain>
    </source>
</reference>
<evidence type="ECO:0000256" key="10">
    <source>
        <dbReference type="ARBA" id="ARBA00023136"/>
    </source>
</evidence>
<proteinExistence type="inferred from homology"/>
<dbReference type="GO" id="GO:0055091">
    <property type="term" value="P:phospholipid homeostasis"/>
    <property type="evidence" value="ECO:0007669"/>
    <property type="project" value="TreeGrafter"/>
</dbReference>
<dbReference type="EMBL" id="CP011390">
    <property type="protein sequence ID" value="ANE49198.1"/>
    <property type="molecule type" value="Genomic_DNA"/>
</dbReference>
<reference evidence="16 17" key="2">
    <citation type="journal article" date="2016" name="Int. J. Syst. Evol. Microbiol.">
        <title>Flavisolibacter tropicus sp. nov., isolated from tropical soil.</title>
        <authorList>
            <person name="Lee J.J."/>
            <person name="Kang M.S."/>
            <person name="Kim G.S."/>
            <person name="Lee C.S."/>
            <person name="Lim S."/>
            <person name="Lee J."/>
            <person name="Roh S.H."/>
            <person name="Kang H."/>
            <person name="Ha J.M."/>
            <person name="Bae S."/>
            <person name="Jung H.Y."/>
            <person name="Kim M.K."/>
        </authorList>
    </citation>
    <scope>NUCLEOTIDE SEQUENCE [LARGE SCALE GENOMIC DNA]</scope>
    <source>
        <strain evidence="16 17">LCS9</strain>
    </source>
</reference>
<dbReference type="PANTHER" id="PTHR34697">
    <property type="entry name" value="PHOSPHATIDYLGLYCEROL LYSYLTRANSFERASE"/>
    <property type="match status" value="1"/>
</dbReference>
<organism evidence="16 17">
    <name type="scientific">Flavisolibacter tropicus</name>
    <dbReference type="NCBI Taxonomy" id="1492898"/>
    <lineage>
        <taxon>Bacteria</taxon>
        <taxon>Pseudomonadati</taxon>
        <taxon>Bacteroidota</taxon>
        <taxon>Chitinophagia</taxon>
        <taxon>Chitinophagales</taxon>
        <taxon>Chitinophagaceae</taxon>
        <taxon>Flavisolibacter</taxon>
    </lineage>
</organism>
<feature type="transmembrane region" description="Helical" evidence="14">
    <location>
        <begin position="511"/>
        <end position="532"/>
    </location>
</feature>
<dbReference type="GO" id="GO:0006629">
    <property type="term" value="P:lipid metabolic process"/>
    <property type="evidence" value="ECO:0007669"/>
    <property type="project" value="UniProtKB-KW"/>
</dbReference>
<evidence type="ECO:0000256" key="4">
    <source>
        <dbReference type="ARBA" id="ARBA00021546"/>
    </source>
</evidence>
<dbReference type="AlphaFoldDB" id="A0A172TQ88"/>
<keyword evidence="9" id="KW-0443">Lipid metabolism</keyword>
<keyword evidence="8 14" id="KW-1133">Transmembrane helix</keyword>
<evidence type="ECO:0000256" key="11">
    <source>
        <dbReference type="ARBA" id="ARBA00023251"/>
    </source>
</evidence>
<dbReference type="InterPro" id="IPR016181">
    <property type="entry name" value="Acyl_CoA_acyltransferase"/>
</dbReference>
<feature type="domain" description="Phosphatidylglycerol lysyltransferase C-terminal" evidence="15">
    <location>
        <begin position="553"/>
        <end position="843"/>
    </location>
</feature>
<dbReference type="Pfam" id="PF03706">
    <property type="entry name" value="LPG_synthase_TM"/>
    <property type="match status" value="1"/>
</dbReference>
<feature type="transmembrane region" description="Helical" evidence="14">
    <location>
        <begin position="451"/>
        <end position="471"/>
    </location>
</feature>
<keyword evidence="17" id="KW-1185">Reference proteome</keyword>
<evidence type="ECO:0000256" key="13">
    <source>
        <dbReference type="ARBA" id="ARBA00047540"/>
    </source>
</evidence>
<accession>A0A172TQ88</accession>
<evidence type="ECO:0000256" key="2">
    <source>
        <dbReference type="ARBA" id="ARBA00008627"/>
    </source>
</evidence>
<dbReference type="KEGG" id="fla:SY85_00440"/>
<dbReference type="PATRIC" id="fig|1492898.3.peg.96"/>